<gene>
    <name evidence="5" type="primary">sepF</name>
    <name evidence="7" type="ORF">BED47_15725</name>
</gene>
<feature type="compositionally biased region" description="Low complexity" evidence="6">
    <location>
        <begin position="28"/>
        <end position="46"/>
    </location>
</feature>
<evidence type="ECO:0000256" key="5">
    <source>
        <dbReference type="HAMAP-Rule" id="MF_01197"/>
    </source>
</evidence>
<dbReference type="PANTHER" id="PTHR35798">
    <property type="entry name" value="CELL DIVISION PROTEIN SEPF"/>
    <property type="match status" value="1"/>
</dbReference>
<dbReference type="Proteomes" id="UP000094580">
    <property type="component" value="Unassembled WGS sequence"/>
</dbReference>
<evidence type="ECO:0000256" key="2">
    <source>
        <dbReference type="ARBA" id="ARBA00023210"/>
    </source>
</evidence>
<dbReference type="InterPro" id="IPR038594">
    <property type="entry name" value="SepF-like_sf"/>
</dbReference>
<evidence type="ECO:0000313" key="7">
    <source>
        <dbReference type="EMBL" id="ODG89855.1"/>
    </source>
</evidence>
<protein>
    <recommendedName>
        <fullName evidence="5">Cell division protein SepF</fullName>
    </recommendedName>
</protein>
<sequence>MSIIGKVRNFFAMEDEYEDDYEYEEQQHQQQHQQQKQYQQQHQQQQFSKHVNEEINQERNASKQKLVSIPGGASLSSKVVLAQPREYAEAQDVADHLKAKKAVVINLQQMQIDQAKRFVDFLSGTVYAISGDIKKIGTNTFICTPDNIDISGTITDMLFEEDNSIKRW</sequence>
<comment type="caution">
    <text evidence="7">The sequence shown here is derived from an EMBL/GenBank/DDBJ whole genome shotgun (WGS) entry which is preliminary data.</text>
</comment>
<name>A0ABX2ZJG4_9BACI</name>
<feature type="region of interest" description="Disordered" evidence="6">
    <location>
        <begin position="19"/>
        <end position="51"/>
    </location>
</feature>
<comment type="similarity">
    <text evidence="5">Belongs to the SepF family.</text>
</comment>
<evidence type="ECO:0000256" key="1">
    <source>
        <dbReference type="ARBA" id="ARBA00022618"/>
    </source>
</evidence>
<keyword evidence="8" id="KW-1185">Reference proteome</keyword>
<keyword evidence="1 5" id="KW-0132">Cell division</keyword>
<dbReference type="RefSeq" id="WP_069035606.1">
    <property type="nucleotide sequence ID" value="NZ_MDKC01000037.1"/>
</dbReference>
<keyword evidence="5" id="KW-0963">Cytoplasm</keyword>
<accession>A0ABX2ZJG4</accession>
<comment type="subcellular location">
    <subcellularLocation>
        <location evidence="5">Cytoplasm</location>
    </subcellularLocation>
    <text evidence="5">Localizes to the division site, in a FtsZ-dependent manner.</text>
</comment>
<keyword evidence="3 5" id="KW-0131">Cell cycle</keyword>
<comment type="subunit">
    <text evidence="5">Homodimer. Interacts with FtsZ.</text>
</comment>
<dbReference type="PANTHER" id="PTHR35798:SF1">
    <property type="entry name" value="CELL DIVISION PROTEIN SEPF"/>
    <property type="match status" value="1"/>
</dbReference>
<evidence type="ECO:0000256" key="6">
    <source>
        <dbReference type="SAM" id="MobiDB-lite"/>
    </source>
</evidence>
<evidence type="ECO:0000256" key="3">
    <source>
        <dbReference type="ARBA" id="ARBA00023306"/>
    </source>
</evidence>
<dbReference type="EMBL" id="MDKC01000037">
    <property type="protein sequence ID" value="ODG89855.1"/>
    <property type="molecule type" value="Genomic_DNA"/>
</dbReference>
<keyword evidence="2 5" id="KW-0717">Septation</keyword>
<evidence type="ECO:0000256" key="4">
    <source>
        <dbReference type="ARBA" id="ARBA00044936"/>
    </source>
</evidence>
<dbReference type="Gene3D" id="3.30.110.150">
    <property type="entry name" value="SepF-like protein"/>
    <property type="match status" value="1"/>
</dbReference>
<evidence type="ECO:0000313" key="8">
    <source>
        <dbReference type="Proteomes" id="UP000094580"/>
    </source>
</evidence>
<reference evidence="7 8" key="1">
    <citation type="submission" date="2016-07" db="EMBL/GenBank/DDBJ databases">
        <authorList>
            <person name="Townsley L."/>
            <person name="Shank E.A."/>
        </authorList>
    </citation>
    <scope>NUCLEOTIDE SEQUENCE [LARGE SCALE GENOMIC DNA]</scope>
    <source>
        <strain evidence="7 8">CH01</strain>
    </source>
</reference>
<dbReference type="HAMAP" id="MF_01197">
    <property type="entry name" value="SepF"/>
    <property type="match status" value="1"/>
</dbReference>
<comment type="function">
    <text evidence="4 5">Cell division protein that is part of the divisome complex and is recruited early to the Z-ring. Probably stimulates Z-ring formation, perhaps through the cross-linking of FtsZ protofilaments. Its function overlaps with FtsA.</text>
</comment>
<dbReference type="InterPro" id="IPR007561">
    <property type="entry name" value="Cell_div_SepF/SepF-rel"/>
</dbReference>
<organism evidence="7 8">
    <name type="scientific">Gottfriedia luciferensis</name>
    <dbReference type="NCBI Taxonomy" id="178774"/>
    <lineage>
        <taxon>Bacteria</taxon>
        <taxon>Bacillati</taxon>
        <taxon>Bacillota</taxon>
        <taxon>Bacilli</taxon>
        <taxon>Bacillales</taxon>
        <taxon>Bacillaceae</taxon>
        <taxon>Gottfriedia</taxon>
    </lineage>
</organism>
<dbReference type="InterPro" id="IPR023052">
    <property type="entry name" value="Cell_div_SepF"/>
</dbReference>
<dbReference type="Pfam" id="PF04472">
    <property type="entry name" value="SepF"/>
    <property type="match status" value="1"/>
</dbReference>
<proteinExistence type="inferred from homology"/>